<evidence type="ECO:0000313" key="2">
    <source>
        <dbReference type="EMBL" id="MBY6275399.1"/>
    </source>
</evidence>
<accession>A0A953I7J2</accession>
<dbReference type="InterPro" id="IPR010093">
    <property type="entry name" value="SinI_DNA-bd"/>
</dbReference>
<dbReference type="Proteomes" id="UP000732377">
    <property type="component" value="Unassembled WGS sequence"/>
</dbReference>
<gene>
    <name evidence="2" type="ORF">CWE10_04140</name>
</gene>
<evidence type="ECO:0000259" key="1">
    <source>
        <dbReference type="Pfam" id="PF12728"/>
    </source>
</evidence>
<organism evidence="2 3">
    <name type="scientific">Symbiobacterium thermophilum</name>
    <dbReference type="NCBI Taxonomy" id="2734"/>
    <lineage>
        <taxon>Bacteria</taxon>
        <taxon>Bacillati</taxon>
        <taxon>Bacillota</taxon>
        <taxon>Clostridia</taxon>
        <taxon>Eubacteriales</taxon>
        <taxon>Symbiobacteriaceae</taxon>
        <taxon>Symbiobacterium</taxon>
    </lineage>
</organism>
<feature type="domain" description="Helix-turn-helix" evidence="1">
    <location>
        <begin position="35"/>
        <end position="82"/>
    </location>
</feature>
<proteinExistence type="predicted"/>
<name>A0A953I7J2_SYMTR</name>
<sequence length="100" mass="11141">MMGLSIPNVTKTNPLEPCATLEYDGFKRGDCMPTWLTGKEAIAYLNVSKPTFYRLVKEGKIIPYYLPGVADPRYKQEELDALFTPAPKDAEAKDKPGAED</sequence>
<dbReference type="Pfam" id="PF12728">
    <property type="entry name" value="HTH_17"/>
    <property type="match status" value="1"/>
</dbReference>
<evidence type="ECO:0000313" key="3">
    <source>
        <dbReference type="Proteomes" id="UP000732377"/>
    </source>
</evidence>
<dbReference type="InterPro" id="IPR041657">
    <property type="entry name" value="HTH_17"/>
</dbReference>
<dbReference type="EMBL" id="PIUK01000023">
    <property type="protein sequence ID" value="MBY6275399.1"/>
    <property type="molecule type" value="Genomic_DNA"/>
</dbReference>
<protein>
    <recommendedName>
        <fullName evidence="1">Helix-turn-helix domain-containing protein</fullName>
    </recommendedName>
</protein>
<dbReference type="GO" id="GO:0003677">
    <property type="term" value="F:DNA binding"/>
    <property type="evidence" value="ECO:0007669"/>
    <property type="project" value="InterPro"/>
</dbReference>
<reference evidence="2" key="1">
    <citation type="submission" date="2017-11" db="EMBL/GenBank/DDBJ databases">
        <title>Three new genomes from thermophilic consortium.</title>
        <authorList>
            <person name="Quaggio R."/>
            <person name="Amgarten D."/>
            <person name="Setubal J.C."/>
        </authorList>
    </citation>
    <scope>NUCLEOTIDE SEQUENCE</scope>
    <source>
        <strain evidence="2">ZCTH01-B2</strain>
    </source>
</reference>
<comment type="caution">
    <text evidence="2">The sequence shown here is derived from an EMBL/GenBank/DDBJ whole genome shotgun (WGS) entry which is preliminary data.</text>
</comment>
<dbReference type="NCBIfam" id="TIGR01764">
    <property type="entry name" value="excise"/>
    <property type="match status" value="1"/>
</dbReference>
<dbReference type="AlphaFoldDB" id="A0A953I7J2"/>